<dbReference type="InterPro" id="IPR017972">
    <property type="entry name" value="Cyt_P450_CS"/>
</dbReference>
<comment type="similarity">
    <text evidence="1 6">Belongs to the cytochrome P450 family.</text>
</comment>
<evidence type="ECO:0000313" key="7">
    <source>
        <dbReference type="EMBL" id="CAD6341364.1"/>
    </source>
</evidence>
<evidence type="ECO:0000256" key="2">
    <source>
        <dbReference type="ARBA" id="ARBA00022617"/>
    </source>
</evidence>
<evidence type="ECO:0000256" key="4">
    <source>
        <dbReference type="ARBA" id="ARBA00023004"/>
    </source>
</evidence>
<dbReference type="PRINTS" id="PR00465">
    <property type="entry name" value="EP450IV"/>
</dbReference>
<sequence>MHPPSRVFLRKVHKNFTVQTKDGHEYEIPRGHTVASPVLFNSHLPHIYKDPDVYDTSSFGPGRVEDKASGKFTYEAFSCGRHSCIGEAYAYLQIKVMLSHLLRNFELKLVSPFPETDWGKVVPEPKGKVMATYKRQRLLT</sequence>
<dbReference type="GO" id="GO:0020037">
    <property type="term" value="F:heme binding"/>
    <property type="evidence" value="ECO:0007669"/>
    <property type="project" value="InterPro"/>
</dbReference>
<comment type="cofactor">
    <cofactor evidence="5">
        <name>heme</name>
        <dbReference type="ChEBI" id="CHEBI:30413"/>
    </cofactor>
</comment>
<evidence type="ECO:0000256" key="3">
    <source>
        <dbReference type="ARBA" id="ARBA00022723"/>
    </source>
</evidence>
<dbReference type="PANTHER" id="PTHR24304">
    <property type="entry name" value="CYTOCHROME P450 FAMILY 7"/>
    <property type="match status" value="1"/>
</dbReference>
<dbReference type="InterPro" id="IPR001128">
    <property type="entry name" value="Cyt_P450"/>
</dbReference>
<keyword evidence="8" id="KW-1185">Reference proteome</keyword>
<dbReference type="GO" id="GO:0005506">
    <property type="term" value="F:iron ion binding"/>
    <property type="evidence" value="ECO:0007669"/>
    <property type="project" value="InterPro"/>
</dbReference>
<evidence type="ECO:0000313" key="8">
    <source>
        <dbReference type="Proteomes" id="UP000604825"/>
    </source>
</evidence>
<keyword evidence="3 5" id="KW-0479">Metal-binding</keyword>
<organism evidence="7 8">
    <name type="scientific">Miscanthus lutarioriparius</name>
    <dbReference type="NCBI Taxonomy" id="422564"/>
    <lineage>
        <taxon>Eukaryota</taxon>
        <taxon>Viridiplantae</taxon>
        <taxon>Streptophyta</taxon>
        <taxon>Embryophyta</taxon>
        <taxon>Tracheophyta</taxon>
        <taxon>Spermatophyta</taxon>
        <taxon>Magnoliopsida</taxon>
        <taxon>Liliopsida</taxon>
        <taxon>Poales</taxon>
        <taxon>Poaceae</taxon>
        <taxon>PACMAD clade</taxon>
        <taxon>Panicoideae</taxon>
        <taxon>Andropogonodae</taxon>
        <taxon>Andropogoneae</taxon>
        <taxon>Saccharinae</taxon>
        <taxon>Miscanthus</taxon>
    </lineage>
</organism>
<keyword evidence="6" id="KW-0560">Oxidoreductase</keyword>
<evidence type="ECO:0000256" key="5">
    <source>
        <dbReference type="PIRSR" id="PIRSR602403-1"/>
    </source>
</evidence>
<gene>
    <name evidence="7" type="ORF">NCGR_LOCUS65462</name>
</gene>
<dbReference type="Proteomes" id="UP000604825">
    <property type="component" value="Unassembled WGS sequence"/>
</dbReference>
<keyword evidence="2 5" id="KW-0349">Heme</keyword>
<proteinExistence type="inferred from homology"/>
<dbReference type="GO" id="GO:0016705">
    <property type="term" value="F:oxidoreductase activity, acting on paired donors, with incorporation or reduction of molecular oxygen"/>
    <property type="evidence" value="ECO:0007669"/>
    <property type="project" value="InterPro"/>
</dbReference>
<dbReference type="AlphaFoldDB" id="A0A811SJB7"/>
<dbReference type="GO" id="GO:0004497">
    <property type="term" value="F:monooxygenase activity"/>
    <property type="evidence" value="ECO:0007669"/>
    <property type="project" value="UniProtKB-KW"/>
</dbReference>
<keyword evidence="6" id="KW-0503">Monooxygenase</keyword>
<dbReference type="Gene3D" id="1.10.630.10">
    <property type="entry name" value="Cytochrome P450"/>
    <property type="match status" value="1"/>
</dbReference>
<keyword evidence="4 5" id="KW-0408">Iron</keyword>
<reference evidence="7" key="1">
    <citation type="submission" date="2020-10" db="EMBL/GenBank/DDBJ databases">
        <authorList>
            <person name="Han B."/>
            <person name="Lu T."/>
            <person name="Zhao Q."/>
            <person name="Huang X."/>
            <person name="Zhao Y."/>
        </authorList>
    </citation>
    <scope>NUCLEOTIDE SEQUENCE</scope>
</reference>
<evidence type="ECO:0008006" key="9">
    <source>
        <dbReference type="Google" id="ProtNLM"/>
    </source>
</evidence>
<dbReference type="EMBL" id="CAJGYO010000194">
    <property type="protein sequence ID" value="CAD6341364.1"/>
    <property type="molecule type" value="Genomic_DNA"/>
</dbReference>
<protein>
    <recommendedName>
        <fullName evidence="9">Cytochrome P450</fullName>
    </recommendedName>
</protein>
<dbReference type="InterPro" id="IPR050529">
    <property type="entry name" value="CYP450_sterol_14alpha_dmase"/>
</dbReference>
<evidence type="ECO:0000256" key="1">
    <source>
        <dbReference type="ARBA" id="ARBA00010617"/>
    </source>
</evidence>
<feature type="binding site" description="axial binding residue" evidence="5">
    <location>
        <position position="84"/>
    </location>
    <ligand>
        <name>heme</name>
        <dbReference type="ChEBI" id="CHEBI:30413"/>
    </ligand>
    <ligandPart>
        <name>Fe</name>
        <dbReference type="ChEBI" id="CHEBI:18248"/>
    </ligandPart>
</feature>
<dbReference type="InterPro" id="IPR036396">
    <property type="entry name" value="Cyt_P450_sf"/>
</dbReference>
<name>A0A811SJB7_9POAL</name>
<evidence type="ECO:0000256" key="6">
    <source>
        <dbReference type="RuleBase" id="RU000461"/>
    </source>
</evidence>
<dbReference type="Pfam" id="PF00067">
    <property type="entry name" value="p450"/>
    <property type="match status" value="1"/>
</dbReference>
<dbReference type="PANTHER" id="PTHR24304:SF2">
    <property type="entry name" value="24-HYDROXYCHOLESTEROL 7-ALPHA-HYDROXYLASE"/>
    <property type="match status" value="1"/>
</dbReference>
<comment type="caution">
    <text evidence="7">The sequence shown here is derived from an EMBL/GenBank/DDBJ whole genome shotgun (WGS) entry which is preliminary data.</text>
</comment>
<dbReference type="PROSITE" id="PS00086">
    <property type="entry name" value="CYTOCHROME_P450"/>
    <property type="match status" value="1"/>
</dbReference>
<accession>A0A811SJB7</accession>
<dbReference type="InterPro" id="IPR002403">
    <property type="entry name" value="Cyt_P450_E_grp-IV"/>
</dbReference>
<dbReference type="SUPFAM" id="SSF48264">
    <property type="entry name" value="Cytochrome P450"/>
    <property type="match status" value="1"/>
</dbReference>
<dbReference type="OrthoDB" id="1055148at2759"/>